<dbReference type="EMBL" id="JAODYY010000006">
    <property type="protein sequence ID" value="MDH0125208.1"/>
    <property type="molecule type" value="Genomic_DNA"/>
</dbReference>
<evidence type="ECO:0000313" key="2">
    <source>
        <dbReference type="EMBL" id="MDH0125208.1"/>
    </source>
</evidence>
<feature type="chain" id="PRO_5041289095" evidence="1">
    <location>
        <begin position="35"/>
        <end position="234"/>
    </location>
</feature>
<dbReference type="Proteomes" id="UP001158087">
    <property type="component" value="Unassembled WGS sequence"/>
</dbReference>
<dbReference type="InterPro" id="IPR010412">
    <property type="entry name" value="DUF1007"/>
</dbReference>
<evidence type="ECO:0000256" key="1">
    <source>
        <dbReference type="SAM" id="SignalP"/>
    </source>
</evidence>
<evidence type="ECO:0000313" key="3">
    <source>
        <dbReference type="Proteomes" id="UP001158087"/>
    </source>
</evidence>
<protein>
    <submittedName>
        <fullName evidence="2">DUF1007 family protein</fullName>
    </submittedName>
</protein>
<feature type="signal peptide" evidence="1">
    <location>
        <begin position="1"/>
        <end position="34"/>
    </location>
</feature>
<reference evidence="2" key="1">
    <citation type="submission" date="2022-09" db="EMBL/GenBank/DDBJ databases">
        <title>Intensive care unit water sources are persistently colonized with multi-drug resistant bacteria and are the site of extensive horizontal gene transfer of antibiotic resistance genes.</title>
        <authorList>
            <person name="Diorio-Toth L."/>
        </authorList>
    </citation>
    <scope>NUCLEOTIDE SEQUENCE</scope>
    <source>
        <strain evidence="2">GD04153</strain>
    </source>
</reference>
<dbReference type="AlphaFoldDB" id="A0AA42GY89"/>
<dbReference type="PIRSF" id="PIRSF008159">
    <property type="entry name" value="UCP008159_ABC"/>
    <property type="match status" value="1"/>
</dbReference>
<name>A0AA42GY89_9HYPH</name>
<sequence length="234" mass="25663">MDFSMVVSSLFKRGFIRPAAIALLGGCLPTVALAHPHVFAEARLELSVSPDGTVQQLAHVWRFDDVFSSTVLMEFDKNGDLKLDKQELIDLGHVINGSIAEFKYFQTVLDNGKDVKMARPTDLAADFTDNRLLIIFTSKPDKPLKLAAGHKISFGVYDPTFYTAIDYMNDSDLVVKGLPAGCTSKVVRPDPDEALAQNQATLTDAFFNDPTGTDMSKIFATRLEIDCEPKGKTG</sequence>
<dbReference type="InterPro" id="IPR016537">
    <property type="entry name" value="UCP008159_ABC"/>
</dbReference>
<dbReference type="Pfam" id="PF06226">
    <property type="entry name" value="DUF1007"/>
    <property type="match status" value="1"/>
</dbReference>
<gene>
    <name evidence="2" type="ORF">N7376_14475</name>
</gene>
<comment type="caution">
    <text evidence="2">The sequence shown here is derived from an EMBL/GenBank/DDBJ whole genome shotgun (WGS) entry which is preliminary data.</text>
</comment>
<keyword evidence="1" id="KW-0732">Signal</keyword>
<organism evidence="2 3">
    <name type="scientific">Brucella intermedia GD04153</name>
    <dbReference type="NCBI Taxonomy" id="2975438"/>
    <lineage>
        <taxon>Bacteria</taxon>
        <taxon>Pseudomonadati</taxon>
        <taxon>Pseudomonadota</taxon>
        <taxon>Alphaproteobacteria</taxon>
        <taxon>Hyphomicrobiales</taxon>
        <taxon>Brucellaceae</taxon>
        <taxon>Brucella/Ochrobactrum group</taxon>
        <taxon>Brucella</taxon>
    </lineage>
</organism>
<accession>A0AA42GY89</accession>
<proteinExistence type="predicted"/>